<sequence>YQNTNKYLLNWLEEIEQDDNNSNKIKKQFFEADNIKQNHEFIQMICSQ</sequence>
<name>A0ABN7X494_GIGMA</name>
<accession>A0ABN7X494</accession>
<organism evidence="1 2">
    <name type="scientific">Gigaspora margarita</name>
    <dbReference type="NCBI Taxonomy" id="4874"/>
    <lineage>
        <taxon>Eukaryota</taxon>
        <taxon>Fungi</taxon>
        <taxon>Fungi incertae sedis</taxon>
        <taxon>Mucoromycota</taxon>
        <taxon>Glomeromycotina</taxon>
        <taxon>Glomeromycetes</taxon>
        <taxon>Diversisporales</taxon>
        <taxon>Gigasporaceae</taxon>
        <taxon>Gigaspora</taxon>
    </lineage>
</organism>
<dbReference type="Proteomes" id="UP000789901">
    <property type="component" value="Unassembled WGS sequence"/>
</dbReference>
<feature type="non-terminal residue" evidence="1">
    <location>
        <position position="48"/>
    </location>
</feature>
<comment type="caution">
    <text evidence="1">The sequence shown here is derived from an EMBL/GenBank/DDBJ whole genome shotgun (WGS) entry which is preliminary data.</text>
</comment>
<keyword evidence="2" id="KW-1185">Reference proteome</keyword>
<evidence type="ECO:0000313" key="2">
    <source>
        <dbReference type="Proteomes" id="UP000789901"/>
    </source>
</evidence>
<gene>
    <name evidence="1" type="ORF">GMARGA_LOCUS38829</name>
</gene>
<evidence type="ECO:0000313" key="1">
    <source>
        <dbReference type="EMBL" id="CAG8847753.1"/>
    </source>
</evidence>
<proteinExistence type="predicted"/>
<protein>
    <submittedName>
        <fullName evidence="1">12004_t:CDS:1</fullName>
    </submittedName>
</protein>
<dbReference type="EMBL" id="CAJVQB010089083">
    <property type="protein sequence ID" value="CAG8847753.1"/>
    <property type="molecule type" value="Genomic_DNA"/>
</dbReference>
<reference evidence="1 2" key="1">
    <citation type="submission" date="2021-06" db="EMBL/GenBank/DDBJ databases">
        <authorList>
            <person name="Kallberg Y."/>
            <person name="Tangrot J."/>
            <person name="Rosling A."/>
        </authorList>
    </citation>
    <scope>NUCLEOTIDE SEQUENCE [LARGE SCALE GENOMIC DNA]</scope>
    <source>
        <strain evidence="1 2">120-4 pot B 10/14</strain>
    </source>
</reference>
<feature type="non-terminal residue" evidence="1">
    <location>
        <position position="1"/>
    </location>
</feature>